<evidence type="ECO:0000259" key="9">
    <source>
        <dbReference type="Pfam" id="PF00127"/>
    </source>
</evidence>
<comment type="subcellular location">
    <subcellularLocation>
        <location evidence="1">Membrane</location>
    </subcellularLocation>
</comment>
<dbReference type="AlphaFoldDB" id="A0A0U5HZA0"/>
<keyword evidence="3 7" id="KW-0479">Metal-binding</keyword>
<feature type="domain" description="Blue (type 1) copper" evidence="9">
    <location>
        <begin position="57"/>
        <end position="151"/>
    </location>
</feature>
<feature type="region of interest" description="Disordered" evidence="8">
    <location>
        <begin position="25"/>
        <end position="51"/>
    </location>
</feature>
<name>A0A0U5HZA0_9EURY</name>
<accession>A0A0U5HZA0</accession>
<evidence type="ECO:0000256" key="2">
    <source>
        <dbReference type="ARBA" id="ARBA00022448"/>
    </source>
</evidence>
<dbReference type="GO" id="GO:0005507">
    <property type="term" value="F:copper ion binding"/>
    <property type="evidence" value="ECO:0007669"/>
    <property type="project" value="InterPro"/>
</dbReference>
<dbReference type="PROSITE" id="PS51257">
    <property type="entry name" value="PROKAR_LIPOPROTEIN"/>
    <property type="match status" value="1"/>
</dbReference>
<evidence type="ECO:0000256" key="5">
    <source>
        <dbReference type="ARBA" id="ARBA00023008"/>
    </source>
</evidence>
<comment type="cofactor">
    <cofactor evidence="7">
        <name>Cu(2+)</name>
        <dbReference type="ChEBI" id="CHEBI:29036"/>
    </cofactor>
    <text evidence="7">The crystal structure with reduced Cu(1+) has also been determined.</text>
</comment>
<reference evidence="11" key="1">
    <citation type="journal article" date="2016" name="Environ. Microbiol.">
        <title>The complete genome of a viable archaeum isolated from 123-million-year-old rock salt.</title>
        <authorList>
            <person name="Jaakkola S.T."/>
            <person name="Pfeiffer F."/>
            <person name="Ravantti J.J."/>
            <person name="Guo Q."/>
            <person name="Liu Y."/>
            <person name="Chen X."/>
            <person name="Ma H."/>
            <person name="Yang C."/>
            <person name="Oksanen H.M."/>
            <person name="Bamford D.H."/>
        </authorList>
    </citation>
    <scope>NUCLEOTIDE SEQUENCE</scope>
    <source>
        <strain evidence="11">JI20-1</strain>
        <plasmid evidence="11">Plasmid pSTJ003</plasmid>
    </source>
</reference>
<feature type="region of interest" description="Disordered" evidence="8">
    <location>
        <begin position="152"/>
        <end position="187"/>
    </location>
</feature>
<feature type="binding site" evidence="7">
    <location>
        <position position="145"/>
    </location>
    <ligand>
        <name>Cu cation</name>
        <dbReference type="ChEBI" id="CHEBI:23378"/>
    </ligand>
</feature>
<feature type="binding site" evidence="7">
    <location>
        <position position="137"/>
    </location>
    <ligand>
        <name>Cu cation</name>
        <dbReference type="ChEBI" id="CHEBI:23378"/>
    </ligand>
</feature>
<evidence type="ECO:0000256" key="3">
    <source>
        <dbReference type="ARBA" id="ARBA00022723"/>
    </source>
</evidence>
<organism evidence="10 11">
    <name type="scientific">Halobacterium hubeiense</name>
    <dbReference type="NCBI Taxonomy" id="1407499"/>
    <lineage>
        <taxon>Archaea</taxon>
        <taxon>Methanobacteriati</taxon>
        <taxon>Methanobacteriota</taxon>
        <taxon>Stenosarchaea group</taxon>
        <taxon>Halobacteria</taxon>
        <taxon>Halobacteriales</taxon>
        <taxon>Halobacteriaceae</taxon>
        <taxon>Halobacterium</taxon>
    </lineage>
</organism>
<gene>
    <name evidence="10" type="primary">hcp8</name>
    <name evidence="10" type="ORF">HHUB_6046</name>
</gene>
<evidence type="ECO:0000256" key="1">
    <source>
        <dbReference type="ARBA" id="ARBA00004370"/>
    </source>
</evidence>
<dbReference type="OrthoDB" id="186995at2157"/>
<evidence type="ECO:0000256" key="4">
    <source>
        <dbReference type="ARBA" id="ARBA00022982"/>
    </source>
</evidence>
<protein>
    <submittedName>
        <fullName evidence="10">Halocyanin</fullName>
    </submittedName>
</protein>
<dbReference type="InterPro" id="IPR000923">
    <property type="entry name" value="BlueCu_1"/>
</dbReference>
<keyword evidence="4" id="KW-0249">Electron transport</keyword>
<evidence type="ECO:0000313" key="10">
    <source>
        <dbReference type="EMBL" id="CQH65025.1"/>
    </source>
</evidence>
<dbReference type="PANTHER" id="PTHR34192">
    <property type="entry name" value="PLASTOCYANIN MAJOR ISOFORM, CHLOROPLASTIC-RELATED"/>
    <property type="match status" value="1"/>
</dbReference>
<dbReference type="EMBL" id="LN831305">
    <property type="protein sequence ID" value="CQH65025.1"/>
    <property type="molecule type" value="Genomic_DNA"/>
</dbReference>
<keyword evidence="5 7" id="KW-0186">Copper</keyword>
<feature type="binding site" evidence="7">
    <location>
        <position position="140"/>
    </location>
    <ligand>
        <name>Cu cation</name>
        <dbReference type="ChEBI" id="CHEBI:23378"/>
    </ligand>
</feature>
<keyword evidence="11" id="KW-1185">Reference proteome</keyword>
<feature type="compositionally biased region" description="Polar residues" evidence="8">
    <location>
        <begin position="170"/>
        <end position="187"/>
    </location>
</feature>
<dbReference type="GeneID" id="26660836"/>
<dbReference type="InterPro" id="IPR008972">
    <property type="entry name" value="Cupredoxin"/>
</dbReference>
<dbReference type="Pfam" id="PF00127">
    <property type="entry name" value="Copper-bind"/>
    <property type="match status" value="1"/>
</dbReference>
<dbReference type="SUPFAM" id="SSF49503">
    <property type="entry name" value="Cupredoxins"/>
    <property type="match status" value="1"/>
</dbReference>
<dbReference type="InterPro" id="IPR002387">
    <property type="entry name" value="Plastocyanin"/>
</dbReference>
<evidence type="ECO:0000256" key="8">
    <source>
        <dbReference type="SAM" id="MobiDB-lite"/>
    </source>
</evidence>
<evidence type="ECO:0000256" key="7">
    <source>
        <dbReference type="PIRSR" id="PIRSR602387-1"/>
    </source>
</evidence>
<dbReference type="InterPro" id="IPR028871">
    <property type="entry name" value="BlueCu_1_BS"/>
</dbReference>
<evidence type="ECO:0000256" key="6">
    <source>
        <dbReference type="ARBA" id="ARBA00023136"/>
    </source>
</evidence>
<dbReference type="KEGG" id="hhb:Hhub_6046"/>
<dbReference type="Proteomes" id="UP000066737">
    <property type="component" value="Plasmid pSTJ003"/>
</dbReference>
<dbReference type="RefSeq" id="WP_059059123.1">
    <property type="nucleotide sequence ID" value="NZ_CEML01000005.1"/>
</dbReference>
<dbReference type="PRINTS" id="PR00157">
    <property type="entry name" value="PLASTOCYANIN"/>
</dbReference>
<keyword evidence="6" id="KW-0472">Membrane</keyword>
<feature type="compositionally biased region" description="Polar residues" evidence="8">
    <location>
        <begin position="36"/>
        <end position="51"/>
    </location>
</feature>
<evidence type="ECO:0000313" key="11">
    <source>
        <dbReference type="Proteomes" id="UP000066737"/>
    </source>
</evidence>
<keyword evidence="2" id="KW-0813">Transport</keyword>
<dbReference type="PANTHER" id="PTHR34192:SF10">
    <property type="entry name" value="PLASTOCYANIN MAJOR ISOFORM, CHLOROPLASTIC-RELATED"/>
    <property type="match status" value="1"/>
</dbReference>
<geneLocation type="plasmid" evidence="11">
    <name>pSTJ003</name>
</geneLocation>
<sequence>MERRQVLKTAGIFATGGVTGLAGCSSSGNGDGGDEPTTTATQETAGGSGDSNTVMMVTEGSEYYFDPIGLLVESGETVTFEIQSGSHSATAYKEGTSSASVTRIPEGAEAFNSETLSEQGATYEHTFETTGTYDYFCIPHKSLGMVGRIVVGEPGGPAEESMPPDGDVPESQTIVDQGSVSYSSFSG</sequence>
<dbReference type="GO" id="GO:0016020">
    <property type="term" value="C:membrane"/>
    <property type="evidence" value="ECO:0007669"/>
    <property type="project" value="UniProtKB-SubCell"/>
</dbReference>
<dbReference type="Gene3D" id="2.60.40.420">
    <property type="entry name" value="Cupredoxins - blue copper proteins"/>
    <property type="match status" value="1"/>
</dbReference>
<dbReference type="GO" id="GO:0009055">
    <property type="term" value="F:electron transfer activity"/>
    <property type="evidence" value="ECO:0007669"/>
    <property type="project" value="InterPro"/>
</dbReference>
<dbReference type="PROSITE" id="PS00196">
    <property type="entry name" value="COPPER_BLUE"/>
    <property type="match status" value="1"/>
</dbReference>
<proteinExistence type="predicted"/>